<dbReference type="Pfam" id="PF04199">
    <property type="entry name" value="Cyclase"/>
    <property type="match status" value="1"/>
</dbReference>
<sequence>MIIDLTMEVSEKIPSFPGDPKAEFKNIATIAKHGCNERRLSFNSHFSTHVDSPYHMLSNGKKLEEYPADTFIGEATIIDARNLAKITKEEIPNKITTPFLLFYTSHTTKIHAPDFFKKNPVITSDAAEEIIKHKVKIVGIDSFTPDNYPYTVHKILFRRDILILENLVNLDKLPPRCKLYIAPLNLREADGAPARVYAQI</sequence>
<protein>
    <recommendedName>
        <fullName evidence="3">Cyclase</fullName>
    </recommendedName>
</protein>
<evidence type="ECO:0008006" key="3">
    <source>
        <dbReference type="Google" id="ProtNLM"/>
    </source>
</evidence>
<dbReference type="PANTHER" id="PTHR31118">
    <property type="entry name" value="CYCLASE-LIKE PROTEIN 2"/>
    <property type="match status" value="1"/>
</dbReference>
<dbReference type="InterPro" id="IPR037175">
    <property type="entry name" value="KFase_sf"/>
</dbReference>
<evidence type="ECO:0000313" key="1">
    <source>
        <dbReference type="EMBL" id="OGG27339.1"/>
    </source>
</evidence>
<dbReference type="GO" id="GO:0019441">
    <property type="term" value="P:L-tryptophan catabolic process to kynurenine"/>
    <property type="evidence" value="ECO:0007669"/>
    <property type="project" value="InterPro"/>
</dbReference>
<name>A0A1F6ARM3_9BACT</name>
<reference evidence="1 2" key="1">
    <citation type="journal article" date="2016" name="Nat. Commun.">
        <title>Thousands of microbial genomes shed light on interconnected biogeochemical processes in an aquifer system.</title>
        <authorList>
            <person name="Anantharaman K."/>
            <person name="Brown C.T."/>
            <person name="Hug L.A."/>
            <person name="Sharon I."/>
            <person name="Castelle C.J."/>
            <person name="Probst A.J."/>
            <person name="Thomas B.C."/>
            <person name="Singh A."/>
            <person name="Wilkins M.J."/>
            <person name="Karaoz U."/>
            <person name="Brodie E.L."/>
            <person name="Williams K.H."/>
            <person name="Hubbard S.S."/>
            <person name="Banfield J.F."/>
        </authorList>
    </citation>
    <scope>NUCLEOTIDE SEQUENCE [LARGE SCALE GENOMIC DNA]</scope>
</reference>
<dbReference type="SUPFAM" id="SSF102198">
    <property type="entry name" value="Putative cyclase"/>
    <property type="match status" value="1"/>
</dbReference>
<organism evidence="1 2">
    <name type="scientific">Candidatus Gottesmanbacteria bacterium RIFCSPLOWO2_01_FULL_39_12b</name>
    <dbReference type="NCBI Taxonomy" id="1798388"/>
    <lineage>
        <taxon>Bacteria</taxon>
        <taxon>Candidatus Gottesmaniibacteriota</taxon>
    </lineage>
</organism>
<dbReference type="InterPro" id="IPR007325">
    <property type="entry name" value="KFase/CYL"/>
</dbReference>
<comment type="caution">
    <text evidence="1">The sequence shown here is derived from an EMBL/GenBank/DDBJ whole genome shotgun (WGS) entry which is preliminary data.</text>
</comment>
<dbReference type="EMBL" id="MFJR01000003">
    <property type="protein sequence ID" value="OGG27339.1"/>
    <property type="molecule type" value="Genomic_DNA"/>
</dbReference>
<dbReference type="Gene3D" id="3.50.30.50">
    <property type="entry name" value="Putative cyclase"/>
    <property type="match status" value="1"/>
</dbReference>
<evidence type="ECO:0000313" key="2">
    <source>
        <dbReference type="Proteomes" id="UP000176609"/>
    </source>
</evidence>
<gene>
    <name evidence="1" type="ORF">A2960_00020</name>
</gene>
<dbReference type="Proteomes" id="UP000176609">
    <property type="component" value="Unassembled WGS sequence"/>
</dbReference>
<dbReference type="AlphaFoldDB" id="A0A1F6ARM3"/>
<accession>A0A1F6ARM3</accession>
<dbReference type="PANTHER" id="PTHR31118:SF12">
    <property type="entry name" value="CYCLASE-LIKE PROTEIN 2"/>
    <property type="match status" value="1"/>
</dbReference>
<dbReference type="GO" id="GO:0004061">
    <property type="term" value="F:arylformamidase activity"/>
    <property type="evidence" value="ECO:0007669"/>
    <property type="project" value="InterPro"/>
</dbReference>
<proteinExistence type="predicted"/>